<keyword evidence="2" id="KW-1185">Reference proteome</keyword>
<organism evidence="1 2">
    <name type="scientific">Cnephaeus nilssonii</name>
    <name type="common">Northern bat</name>
    <name type="synonym">Eptesicus nilssonii</name>
    <dbReference type="NCBI Taxonomy" id="3371016"/>
    <lineage>
        <taxon>Eukaryota</taxon>
        <taxon>Metazoa</taxon>
        <taxon>Chordata</taxon>
        <taxon>Craniata</taxon>
        <taxon>Vertebrata</taxon>
        <taxon>Euteleostomi</taxon>
        <taxon>Mammalia</taxon>
        <taxon>Eutheria</taxon>
        <taxon>Laurasiatheria</taxon>
        <taxon>Chiroptera</taxon>
        <taxon>Yangochiroptera</taxon>
        <taxon>Vespertilionidae</taxon>
        <taxon>Cnephaeus</taxon>
    </lineage>
</organism>
<name>A0AA40HKJ9_CNENI</name>
<evidence type="ECO:0000313" key="2">
    <source>
        <dbReference type="Proteomes" id="UP001177744"/>
    </source>
</evidence>
<evidence type="ECO:0000313" key="1">
    <source>
        <dbReference type="EMBL" id="KAK1332914.1"/>
    </source>
</evidence>
<dbReference type="Proteomes" id="UP001177744">
    <property type="component" value="Unassembled WGS sequence"/>
</dbReference>
<dbReference type="EMBL" id="JAULJE010000017">
    <property type="protein sequence ID" value="KAK1332914.1"/>
    <property type="molecule type" value="Genomic_DNA"/>
</dbReference>
<dbReference type="AlphaFoldDB" id="A0AA40HKJ9"/>
<accession>A0AA40HKJ9</accession>
<proteinExistence type="predicted"/>
<sequence>MEGSNNKVFLAKGNIPAKRQTFFINILLDTVRDELLDAWRRPMRKSSLLRLPGFSSSIHPKDDRLYQEASMGPRPHQPLQLCQLAAEVRRYHHPLHGAVQTASRHLVSTPPQALATPLSESIALEPWAPGLVWGWDPFLLQASSKEMQPDKGGGMVPAPPQRRDRGVTMVLQPPTDSPMDARPLINLTLTSGQEAGPTTKEQQATFWLSSAPAPTVQALLTQKPGS</sequence>
<protein>
    <submittedName>
        <fullName evidence="1">Uncharacterized protein</fullName>
    </submittedName>
</protein>
<comment type="caution">
    <text evidence="1">The sequence shown here is derived from an EMBL/GenBank/DDBJ whole genome shotgun (WGS) entry which is preliminary data.</text>
</comment>
<gene>
    <name evidence="1" type="ORF">QTO34_006445</name>
</gene>
<reference evidence="1" key="1">
    <citation type="submission" date="2023-06" db="EMBL/GenBank/DDBJ databases">
        <title>Reference genome for the Northern bat (Eptesicus nilssonii), a most northern bat species.</title>
        <authorList>
            <person name="Laine V.N."/>
            <person name="Pulliainen A.T."/>
            <person name="Lilley T.M."/>
        </authorList>
    </citation>
    <scope>NUCLEOTIDE SEQUENCE</scope>
    <source>
        <strain evidence="1">BLF_Eptnil</strain>
        <tissue evidence="1">Kidney</tissue>
    </source>
</reference>